<feature type="domain" description="Arm-like repeat" evidence="1">
    <location>
        <begin position="123"/>
        <end position="476"/>
    </location>
</feature>
<name>A0A9P6MGM1_9FUNG</name>
<accession>A0A9P6MGM1</accession>
<reference evidence="2" key="1">
    <citation type="journal article" date="2020" name="Fungal Divers.">
        <title>Resolving the Mortierellaceae phylogeny through synthesis of multi-gene phylogenetics and phylogenomics.</title>
        <authorList>
            <person name="Vandepol N."/>
            <person name="Liber J."/>
            <person name="Desiro A."/>
            <person name="Na H."/>
            <person name="Kennedy M."/>
            <person name="Barry K."/>
            <person name="Grigoriev I.V."/>
            <person name="Miller A.N."/>
            <person name="O'Donnell K."/>
            <person name="Stajich J.E."/>
            <person name="Bonito G."/>
        </authorList>
    </citation>
    <scope>NUCLEOTIDE SEQUENCE</scope>
    <source>
        <strain evidence="2">MES-2147</strain>
    </source>
</reference>
<proteinExistence type="predicted"/>
<evidence type="ECO:0000313" key="3">
    <source>
        <dbReference type="Proteomes" id="UP000749646"/>
    </source>
</evidence>
<organism evidence="2 3">
    <name type="scientific">Modicella reniformis</name>
    <dbReference type="NCBI Taxonomy" id="1440133"/>
    <lineage>
        <taxon>Eukaryota</taxon>
        <taxon>Fungi</taxon>
        <taxon>Fungi incertae sedis</taxon>
        <taxon>Mucoromycota</taxon>
        <taxon>Mortierellomycotina</taxon>
        <taxon>Mortierellomycetes</taxon>
        <taxon>Mortierellales</taxon>
        <taxon>Mortierellaceae</taxon>
        <taxon>Modicella</taxon>
    </lineage>
</organism>
<keyword evidence="3" id="KW-1185">Reference proteome</keyword>
<gene>
    <name evidence="2" type="ORF">BGZ65_005211</name>
</gene>
<dbReference type="Pfam" id="PF23948">
    <property type="entry name" value="ARM_5"/>
    <property type="match status" value="1"/>
</dbReference>
<evidence type="ECO:0000313" key="2">
    <source>
        <dbReference type="EMBL" id="KAF9999426.1"/>
    </source>
</evidence>
<protein>
    <recommendedName>
        <fullName evidence="1">Arm-like repeat domain-containing protein</fullName>
    </recommendedName>
</protein>
<dbReference type="InterPro" id="IPR056251">
    <property type="entry name" value="Arm_rpt_dom"/>
</dbReference>
<comment type="caution">
    <text evidence="2">The sequence shown here is derived from an EMBL/GenBank/DDBJ whole genome shotgun (WGS) entry which is preliminary data.</text>
</comment>
<dbReference type="Proteomes" id="UP000749646">
    <property type="component" value="Unassembled WGS sequence"/>
</dbReference>
<dbReference type="AlphaFoldDB" id="A0A9P6MGM1"/>
<sequence length="478" mass="53272">MVFRNTVPLHLSILSLKQSLEIINVYLENAYKTKDKDVALALCHDAEGALSQAKNATKKHPIHPNDVEGKVLSESVAAAYIDLGKLLDGHGYRVEAQAIFKKTEKWGGSAQDPAARKWLQVIEKDIDEQERLKAMATDVIRAFKRDEIKDAKVVAEVVCLSPVLDKDAFDDLLKEFYNGINQSGLLDVHQLEGLAQLVQGAGSDFLEVDDLVKILGLLSTRLRETHDQLQHCIFRLTTAVSHVLDVMAGTQVKDLDRVDLHEPLTSYLKQLKESTDPYLVYQAAYAYQALRCVPDNESLWKAGMRRTGKVIQGFAGLVGAVKGLDLNRFIDGLDDIQRGFAGVSEAVKLVKKAYEGVFSLTESGQNFLDCLKEGSSFERKCSWYSALRGADALIRDGEFAKLRKLICEVPCRRDPAFQWGICQRLGMIAVNKKWDADTRGSAISFLGEIYKNDAVWGQQATVKQWILNILMQLATPSE</sequence>
<feature type="non-terminal residue" evidence="2">
    <location>
        <position position="478"/>
    </location>
</feature>
<dbReference type="EMBL" id="JAAAHW010000742">
    <property type="protein sequence ID" value="KAF9999426.1"/>
    <property type="molecule type" value="Genomic_DNA"/>
</dbReference>
<evidence type="ECO:0000259" key="1">
    <source>
        <dbReference type="Pfam" id="PF23948"/>
    </source>
</evidence>
<dbReference type="OrthoDB" id="2435592at2759"/>